<reference evidence="3 4" key="1">
    <citation type="submission" date="2017-04" db="EMBL/GenBank/DDBJ databases">
        <title>Genome sequencing of [Candida] sorbophila.</title>
        <authorList>
            <person name="Ahn J.O."/>
        </authorList>
    </citation>
    <scope>NUCLEOTIDE SEQUENCE [LARGE SCALE GENOMIC DNA]</scope>
    <source>
        <strain evidence="3 4">DS02</strain>
    </source>
</reference>
<dbReference type="GeneID" id="36518044"/>
<keyword evidence="2" id="KW-0472">Membrane</keyword>
<keyword evidence="2" id="KW-1133">Transmembrane helix</keyword>
<keyword evidence="2" id="KW-0812">Transmembrane</keyword>
<evidence type="ECO:0000256" key="2">
    <source>
        <dbReference type="SAM" id="Phobius"/>
    </source>
</evidence>
<evidence type="ECO:0000313" key="4">
    <source>
        <dbReference type="Proteomes" id="UP000238350"/>
    </source>
</evidence>
<gene>
    <name evidence="3" type="ORF">B9G98_04296</name>
</gene>
<keyword evidence="4" id="KW-1185">Reference proteome</keyword>
<dbReference type="Proteomes" id="UP000238350">
    <property type="component" value="Unassembled WGS sequence"/>
</dbReference>
<dbReference type="AlphaFoldDB" id="A0A2T0FNW3"/>
<name>A0A2T0FNW3_9ASCO</name>
<feature type="transmembrane region" description="Helical" evidence="2">
    <location>
        <begin position="6"/>
        <end position="27"/>
    </location>
</feature>
<dbReference type="EMBL" id="NDIQ01000022">
    <property type="protein sequence ID" value="PRT56676.1"/>
    <property type="molecule type" value="Genomic_DNA"/>
</dbReference>
<evidence type="ECO:0000256" key="1">
    <source>
        <dbReference type="SAM" id="MobiDB-lite"/>
    </source>
</evidence>
<protein>
    <submittedName>
        <fullName evidence="3">Uncharacterized protein</fullName>
    </submittedName>
</protein>
<proteinExistence type="predicted"/>
<sequence length="66" mass="7543">MNLIANFIFTIFLIFFCSGVLFMLWNWAMENFGGNRIALQDLSGYRQPPEDEEAAISGEGYQDEAE</sequence>
<evidence type="ECO:0000313" key="3">
    <source>
        <dbReference type="EMBL" id="PRT56676.1"/>
    </source>
</evidence>
<comment type="caution">
    <text evidence="3">The sequence shown here is derived from an EMBL/GenBank/DDBJ whole genome shotgun (WGS) entry which is preliminary data.</text>
</comment>
<feature type="region of interest" description="Disordered" evidence="1">
    <location>
        <begin position="47"/>
        <end position="66"/>
    </location>
</feature>
<accession>A0A2T0FNW3</accession>
<dbReference type="RefSeq" id="XP_024666621.1">
    <property type="nucleotide sequence ID" value="XM_024810853.1"/>
</dbReference>
<organism evidence="3 4">
    <name type="scientific">Wickerhamiella sorbophila</name>
    <dbReference type="NCBI Taxonomy" id="45607"/>
    <lineage>
        <taxon>Eukaryota</taxon>
        <taxon>Fungi</taxon>
        <taxon>Dikarya</taxon>
        <taxon>Ascomycota</taxon>
        <taxon>Saccharomycotina</taxon>
        <taxon>Dipodascomycetes</taxon>
        <taxon>Dipodascales</taxon>
        <taxon>Trichomonascaceae</taxon>
        <taxon>Wickerhamiella</taxon>
    </lineage>
</organism>